<keyword evidence="5" id="KW-0808">Transferase</keyword>
<dbReference type="InterPro" id="IPR036397">
    <property type="entry name" value="RNaseH_sf"/>
</dbReference>
<evidence type="ECO:0000256" key="1">
    <source>
        <dbReference type="ARBA" id="ARBA00004123"/>
    </source>
</evidence>
<keyword evidence="11" id="KW-0378">Hydrolase</keyword>
<dbReference type="FunFam" id="3.10.20.370:FF:000003">
    <property type="entry name" value="Transposon Tf2-6 polyprotein"/>
    <property type="match status" value="1"/>
</dbReference>
<feature type="domain" description="Integrase catalytic" evidence="23">
    <location>
        <begin position="1081"/>
        <end position="1240"/>
    </location>
</feature>
<feature type="region of interest" description="Disordered" evidence="20">
    <location>
        <begin position="1465"/>
        <end position="1492"/>
    </location>
</feature>
<dbReference type="GO" id="GO:0006310">
    <property type="term" value="P:DNA recombination"/>
    <property type="evidence" value="ECO:0007669"/>
    <property type="project" value="UniProtKB-KW"/>
</dbReference>
<dbReference type="Pfam" id="PF17921">
    <property type="entry name" value="Integrase_H2C2"/>
    <property type="match status" value="1"/>
</dbReference>
<dbReference type="EC" id="3.1.26.4" evidence="3"/>
<dbReference type="InterPro" id="IPR041588">
    <property type="entry name" value="Integrase_H2C2"/>
</dbReference>
<dbReference type="GO" id="GO:0003677">
    <property type="term" value="F:DNA binding"/>
    <property type="evidence" value="ECO:0007669"/>
    <property type="project" value="UniProtKB-KW"/>
</dbReference>
<keyword evidence="6" id="KW-0548">Nucleotidyltransferase</keyword>
<dbReference type="OrthoDB" id="5152741at2759"/>
<comment type="subcellular location">
    <subcellularLocation>
        <location evidence="1">Nucleus</location>
    </subcellularLocation>
</comment>
<feature type="region of interest" description="Disordered" evidence="20">
    <location>
        <begin position="249"/>
        <end position="276"/>
    </location>
</feature>
<organism evidence="24 25">
    <name type="scientific">Leptobrachium leishanense</name>
    <name type="common">Leishan spiny toad</name>
    <dbReference type="NCBI Taxonomy" id="445787"/>
    <lineage>
        <taxon>Eukaryota</taxon>
        <taxon>Metazoa</taxon>
        <taxon>Chordata</taxon>
        <taxon>Craniata</taxon>
        <taxon>Vertebrata</taxon>
        <taxon>Euteleostomi</taxon>
        <taxon>Amphibia</taxon>
        <taxon>Batrachia</taxon>
        <taxon>Anura</taxon>
        <taxon>Pelobatoidea</taxon>
        <taxon>Megophryidae</taxon>
        <taxon>Leptobrachium</taxon>
    </lineage>
</organism>
<evidence type="ECO:0000259" key="23">
    <source>
        <dbReference type="PROSITE" id="PS50994"/>
    </source>
</evidence>
<evidence type="ECO:0000256" key="5">
    <source>
        <dbReference type="ARBA" id="ARBA00022679"/>
    </source>
</evidence>
<dbReference type="PANTHER" id="PTHR37984:SF5">
    <property type="entry name" value="PROTEIN NYNRIN-LIKE"/>
    <property type="match status" value="1"/>
</dbReference>
<dbReference type="FunFam" id="3.30.420.10:FF:000032">
    <property type="entry name" value="Retrovirus-related Pol polyprotein from transposon 297-like Protein"/>
    <property type="match status" value="1"/>
</dbReference>
<dbReference type="CDD" id="cd09274">
    <property type="entry name" value="RNase_HI_RT_Ty3"/>
    <property type="match status" value="1"/>
</dbReference>
<protein>
    <recommendedName>
        <fullName evidence="19">Gypsy retrotransposon integrase-like protein 1</fullName>
        <ecNumber evidence="3">3.1.26.4</ecNumber>
    </recommendedName>
</protein>
<dbReference type="GO" id="GO:0003964">
    <property type="term" value="F:RNA-directed DNA polymerase activity"/>
    <property type="evidence" value="ECO:0007669"/>
    <property type="project" value="UniProtKB-KW"/>
</dbReference>
<comment type="similarity">
    <text evidence="2">Belongs to the beta type-B retroviral polymerase family. HERV class-II K(HML-2) pol subfamily.</text>
</comment>
<evidence type="ECO:0000256" key="14">
    <source>
        <dbReference type="ARBA" id="ARBA00022918"/>
    </source>
</evidence>
<evidence type="ECO:0000256" key="11">
    <source>
        <dbReference type="ARBA" id="ARBA00022801"/>
    </source>
</evidence>
<dbReference type="GO" id="GO:0004190">
    <property type="term" value="F:aspartic-type endopeptidase activity"/>
    <property type="evidence" value="ECO:0007669"/>
    <property type="project" value="UniProtKB-KW"/>
</dbReference>
<evidence type="ECO:0000256" key="12">
    <source>
        <dbReference type="ARBA" id="ARBA00022842"/>
    </source>
</evidence>
<keyword evidence="10" id="KW-0255">Endonuclease</keyword>
<keyword evidence="4" id="KW-0645">Protease</keyword>
<name>A0A8C5MMY2_9ANUR</name>
<accession>A0A8C5MMY2</accession>
<evidence type="ECO:0000256" key="18">
    <source>
        <dbReference type="ARBA" id="ARBA00023268"/>
    </source>
</evidence>
<dbReference type="GO" id="GO:0003887">
    <property type="term" value="F:DNA-directed DNA polymerase activity"/>
    <property type="evidence" value="ECO:0007669"/>
    <property type="project" value="UniProtKB-KW"/>
</dbReference>
<feature type="region of interest" description="Disordered" evidence="20">
    <location>
        <begin position="49"/>
        <end position="76"/>
    </location>
</feature>
<dbReference type="Proteomes" id="UP000694569">
    <property type="component" value="Unplaced"/>
</dbReference>
<evidence type="ECO:0000256" key="2">
    <source>
        <dbReference type="ARBA" id="ARBA00010879"/>
    </source>
</evidence>
<evidence type="ECO:0000313" key="24">
    <source>
        <dbReference type="Ensembl" id="ENSLLEP00000016394.1"/>
    </source>
</evidence>
<evidence type="ECO:0000256" key="10">
    <source>
        <dbReference type="ARBA" id="ARBA00022759"/>
    </source>
</evidence>
<keyword evidence="7" id="KW-0540">Nuclease</keyword>
<keyword evidence="8" id="KW-0479">Metal-binding</keyword>
<dbReference type="Gene3D" id="1.10.340.70">
    <property type="match status" value="1"/>
</dbReference>
<keyword evidence="14" id="KW-0695">RNA-directed DNA polymerase</keyword>
<keyword evidence="15" id="KW-0239">DNA-directed DNA polymerase</keyword>
<evidence type="ECO:0000259" key="21">
    <source>
        <dbReference type="PROSITE" id="PS50013"/>
    </source>
</evidence>
<dbReference type="InterPro" id="IPR012337">
    <property type="entry name" value="RNaseH-like_sf"/>
</dbReference>
<dbReference type="Gene3D" id="3.10.10.10">
    <property type="entry name" value="HIV Type 1 Reverse Transcriptase, subunit A, domain 1"/>
    <property type="match status" value="1"/>
</dbReference>
<reference evidence="24" key="2">
    <citation type="submission" date="2025-09" db="UniProtKB">
        <authorList>
            <consortium name="Ensembl"/>
        </authorList>
    </citation>
    <scope>IDENTIFICATION</scope>
</reference>
<evidence type="ECO:0000313" key="25">
    <source>
        <dbReference type="Proteomes" id="UP000694569"/>
    </source>
</evidence>
<dbReference type="PROSITE" id="PS50013">
    <property type="entry name" value="CHROMO_2"/>
    <property type="match status" value="1"/>
</dbReference>
<keyword evidence="17" id="KW-0233">DNA recombination</keyword>
<dbReference type="CDD" id="cd01647">
    <property type="entry name" value="RT_LTR"/>
    <property type="match status" value="1"/>
</dbReference>
<keyword evidence="18" id="KW-0511">Multifunctional enzyme</keyword>
<evidence type="ECO:0000256" key="19">
    <source>
        <dbReference type="ARBA" id="ARBA00039658"/>
    </source>
</evidence>
<feature type="domain" description="Reverse transcriptase" evidence="22">
    <location>
        <begin position="559"/>
        <end position="738"/>
    </location>
</feature>
<dbReference type="Pfam" id="PF00385">
    <property type="entry name" value="Chromo"/>
    <property type="match status" value="1"/>
</dbReference>
<evidence type="ECO:0000256" key="7">
    <source>
        <dbReference type="ARBA" id="ARBA00022722"/>
    </source>
</evidence>
<dbReference type="CDD" id="cd00303">
    <property type="entry name" value="retropepsin_like"/>
    <property type="match status" value="1"/>
</dbReference>
<dbReference type="Pfam" id="PF13975">
    <property type="entry name" value="gag-asp_proteas"/>
    <property type="match status" value="1"/>
</dbReference>
<dbReference type="Gene3D" id="3.10.20.370">
    <property type="match status" value="1"/>
</dbReference>
<dbReference type="Pfam" id="PF00078">
    <property type="entry name" value="RVT_1"/>
    <property type="match status" value="1"/>
</dbReference>
<dbReference type="InterPro" id="IPR005162">
    <property type="entry name" value="Retrotrans_gag_dom"/>
</dbReference>
<dbReference type="Pfam" id="PF17919">
    <property type="entry name" value="RT_RNaseH_2"/>
    <property type="match status" value="1"/>
</dbReference>
<reference evidence="24" key="1">
    <citation type="submission" date="2025-08" db="UniProtKB">
        <authorList>
            <consortium name="Ensembl"/>
        </authorList>
    </citation>
    <scope>IDENTIFICATION</scope>
</reference>
<dbReference type="FunFam" id="3.30.70.270:FF:000020">
    <property type="entry name" value="Transposon Tf2-6 polyprotein-like Protein"/>
    <property type="match status" value="1"/>
</dbReference>
<dbReference type="SUPFAM" id="SSF56672">
    <property type="entry name" value="DNA/RNA polymerases"/>
    <property type="match status" value="1"/>
</dbReference>
<dbReference type="Gene3D" id="3.30.420.10">
    <property type="entry name" value="Ribonuclease H-like superfamily/Ribonuclease H"/>
    <property type="match status" value="1"/>
</dbReference>
<dbReference type="InterPro" id="IPR001584">
    <property type="entry name" value="Integrase_cat-core"/>
</dbReference>
<evidence type="ECO:0000256" key="9">
    <source>
        <dbReference type="ARBA" id="ARBA00022750"/>
    </source>
</evidence>
<evidence type="ECO:0000259" key="22">
    <source>
        <dbReference type="PROSITE" id="PS50878"/>
    </source>
</evidence>
<dbReference type="GO" id="GO:0006508">
    <property type="term" value="P:proteolysis"/>
    <property type="evidence" value="ECO:0007669"/>
    <property type="project" value="UniProtKB-KW"/>
</dbReference>
<evidence type="ECO:0000256" key="15">
    <source>
        <dbReference type="ARBA" id="ARBA00022932"/>
    </source>
</evidence>
<keyword evidence="13" id="KW-0229">DNA integration</keyword>
<dbReference type="InterPro" id="IPR016197">
    <property type="entry name" value="Chromo-like_dom_sf"/>
</dbReference>
<dbReference type="GO" id="GO:0004523">
    <property type="term" value="F:RNA-DNA hybrid ribonuclease activity"/>
    <property type="evidence" value="ECO:0007669"/>
    <property type="project" value="UniProtKB-EC"/>
</dbReference>
<keyword evidence="9" id="KW-0064">Aspartyl protease</keyword>
<dbReference type="InterPro" id="IPR050951">
    <property type="entry name" value="Retrovirus_Pol_polyprotein"/>
</dbReference>
<dbReference type="Gene3D" id="3.30.70.270">
    <property type="match status" value="2"/>
</dbReference>
<dbReference type="PROSITE" id="PS50994">
    <property type="entry name" value="INTEGRASE"/>
    <property type="match status" value="1"/>
</dbReference>
<sequence>MDVTDCEATTEPMDLRGAFTTLTQQVSSLARSVQELRMEQADFQAQVHNTAAPPPYPTPDTQYTRQNSRPDDHPQIPEPNVLLPERFCGNRAGFDTFLLDCHLMFSLKPRTYASDYVKVRTVISLMGGEPKKWAYTLLNMQDPVLDSWITFAEALESMYKNPNKQSTAQSAIRALRQGRRPVEEYITDFRHFAHDTCWNETALIDQFRMGLSEPLKDEIARVGIPPTLEGITRFCIQMDRRLRERRLERLNTPTQVSANRPPSSTVPPPPTSRTSVPAIPYEPPSEPMQIGLVDGRLSQAERERRRRLRLCMYCGGVNHQARTCPVKPTRGKPPHSISPLTARKSSITPLLMISILLQWQQMKIPLQAMVDSGASGCFIDATIASRIGIPLLNKNTPIEIQLVDGSPLKSGPITTESALLQMLIGTNHLEEIRFDVVSSPIFPKILGLPWLRKHDPYIQWSTAKIFFCSPHCEVNCLQATHTVNTILDTNMVRLGVQVPHTYQAFSDVFDEKGVETLPPKRPYDCPIDLLPGAAIPYGRLYPLSEPELTVLRRYIDENLRKGFLRPSTSPAGAGIFFVKKKDGGLRPCVDYRQLNAITIKNRYPLPLIPELLERLKTAQVYTKLDLRGAYNLVRMHQGDEWKTAFRSRYGHFEYTVMPYGLCNAPATFQHLVNDIFRDLLDRFVVAYLDDILIFSSSLSEHRHHMTMVLQRLRDHHLFVKLDKCVFETTKISFLGFIISPGLIEMDPQKIQAIRSWPIPRTKKEVQRFIGFANFYRRFIKRFSDIIHPLTHLTKPSVPFHWTPQTQKAFSTLQECFTTAPVLTLPQHQLPFFVEVDASEIATGAVLSQRSPDNLLHPIAYYSKKLNNSEQNYDITDKELLAIKRAFEEWRHLLEGAIHPVTVLTDHKNLEYLQSAKQLRPRQARWTLFFNRFTFHITYRPGSKNGKADALSRRYNDTPITPTPQPTILKKEHFLGAIQPLHEKIKQLTADTTLPITPEGVHIIKGRIFVPEKARLDALYQCHDSLLSGHPGISKTLHTLKRQFWWPSMTDMVKQYVNSCTVCQRNKNPRTKPVGLLLPLPVPTRPWSRISTDFIVDLPPSQQHTTIMVVVDHLTKMAHFIPAKGVPTAKETASLFFHHVFRLHGIPDSITSDRGTQFTAKFWKAFCSILHITGNLSSAYHPQSNGQSEKTNQTLEQFLRCFSTHLQDDWITLLPSAEFAYNSHNHESIKTSPFFANYGYHPTFIPNLPLSSSIPDVASHVTDLQRGFRIAKDNLLLAQARYKLQADRLRRPPPAYQVGDFVLLSTAHLKLSCPSKKLGPRYLGPFQVLSIVNPVALKLALPPSLRVHPVFHVSLLKPWTPDPFPDRTPSPPPPVLVNDDLEYEVAVILDSRMHRGQLQYLVDWKGYGPEERSWEPASQVHAPDLLRAFHAARPSRPGPVRARRSLLLGGFCHVSPSCPRPCLVRSAPSGSAGSRTAALQRRQGPRSTGPPVRLAVPRRRRPLASRAWRSAAHAATTTWDADPMELAKMAPGGGSQPTWLKRGGVGALQRPQGKTS</sequence>
<evidence type="ECO:0000256" key="13">
    <source>
        <dbReference type="ARBA" id="ARBA00022908"/>
    </source>
</evidence>
<dbReference type="SMART" id="SM00298">
    <property type="entry name" value="CHROMO"/>
    <property type="match status" value="1"/>
</dbReference>
<dbReference type="InterPro" id="IPR023780">
    <property type="entry name" value="Chromo_domain"/>
</dbReference>
<keyword evidence="16" id="KW-0238">DNA-binding</keyword>
<evidence type="ECO:0000256" key="17">
    <source>
        <dbReference type="ARBA" id="ARBA00023172"/>
    </source>
</evidence>
<evidence type="ECO:0000256" key="8">
    <source>
        <dbReference type="ARBA" id="ARBA00022723"/>
    </source>
</evidence>
<dbReference type="InterPro" id="IPR000477">
    <property type="entry name" value="RT_dom"/>
</dbReference>
<dbReference type="InterPro" id="IPR021109">
    <property type="entry name" value="Peptidase_aspartic_dom_sf"/>
</dbReference>
<dbReference type="GeneTree" id="ENSGT01040000240511"/>
<dbReference type="InterPro" id="IPR043502">
    <property type="entry name" value="DNA/RNA_pol_sf"/>
</dbReference>
<dbReference type="Gene3D" id="2.40.50.40">
    <property type="match status" value="1"/>
</dbReference>
<dbReference type="GO" id="GO:0015074">
    <property type="term" value="P:DNA integration"/>
    <property type="evidence" value="ECO:0007669"/>
    <property type="project" value="UniProtKB-KW"/>
</dbReference>
<keyword evidence="25" id="KW-1185">Reference proteome</keyword>
<dbReference type="Pfam" id="PF24626">
    <property type="entry name" value="SH3_Tf2-1"/>
    <property type="match status" value="1"/>
</dbReference>
<dbReference type="InterPro" id="IPR043128">
    <property type="entry name" value="Rev_trsase/Diguanyl_cyclase"/>
</dbReference>
<dbReference type="GO" id="GO:0005634">
    <property type="term" value="C:nucleus"/>
    <property type="evidence" value="ECO:0007669"/>
    <property type="project" value="UniProtKB-SubCell"/>
</dbReference>
<evidence type="ECO:0000256" key="4">
    <source>
        <dbReference type="ARBA" id="ARBA00022670"/>
    </source>
</evidence>
<dbReference type="SUPFAM" id="SSF53098">
    <property type="entry name" value="Ribonuclease H-like"/>
    <property type="match status" value="1"/>
</dbReference>
<feature type="domain" description="Chromo" evidence="21">
    <location>
        <begin position="1382"/>
        <end position="1440"/>
    </location>
</feature>
<evidence type="ECO:0000256" key="6">
    <source>
        <dbReference type="ARBA" id="ARBA00022695"/>
    </source>
</evidence>
<dbReference type="Gene3D" id="2.40.70.10">
    <property type="entry name" value="Acid Proteases"/>
    <property type="match status" value="1"/>
</dbReference>
<evidence type="ECO:0000256" key="3">
    <source>
        <dbReference type="ARBA" id="ARBA00012180"/>
    </source>
</evidence>
<evidence type="ECO:0000256" key="20">
    <source>
        <dbReference type="SAM" id="MobiDB-lite"/>
    </source>
</evidence>
<dbReference type="Pfam" id="PF03732">
    <property type="entry name" value="Retrotrans_gag"/>
    <property type="match status" value="1"/>
</dbReference>
<dbReference type="PROSITE" id="PS50878">
    <property type="entry name" value="RT_POL"/>
    <property type="match status" value="1"/>
</dbReference>
<dbReference type="GO" id="GO:0046872">
    <property type="term" value="F:metal ion binding"/>
    <property type="evidence" value="ECO:0007669"/>
    <property type="project" value="UniProtKB-KW"/>
</dbReference>
<dbReference type="InterPro" id="IPR041577">
    <property type="entry name" value="RT_RNaseH_2"/>
</dbReference>
<keyword evidence="12" id="KW-0460">Magnesium</keyword>
<dbReference type="FunFam" id="1.10.340.70:FF:000001">
    <property type="entry name" value="Retrovirus-related Pol polyprotein from transposon gypsy-like Protein"/>
    <property type="match status" value="1"/>
</dbReference>
<dbReference type="InterPro" id="IPR000953">
    <property type="entry name" value="Chromo/chromo_shadow_dom"/>
</dbReference>
<feature type="region of interest" description="Disordered" evidence="20">
    <location>
        <begin position="1527"/>
        <end position="1555"/>
    </location>
</feature>
<dbReference type="SUPFAM" id="SSF54160">
    <property type="entry name" value="Chromo domain-like"/>
    <property type="match status" value="1"/>
</dbReference>
<dbReference type="PANTHER" id="PTHR37984">
    <property type="entry name" value="PROTEIN CBG26694"/>
    <property type="match status" value="1"/>
</dbReference>
<dbReference type="InterPro" id="IPR056924">
    <property type="entry name" value="SH3_Tf2-1"/>
</dbReference>
<proteinExistence type="inferred from homology"/>
<evidence type="ECO:0000256" key="16">
    <source>
        <dbReference type="ARBA" id="ARBA00023125"/>
    </source>
</evidence>
<dbReference type="Ensembl" id="ENSLLET00000017018.1">
    <property type="protein sequence ID" value="ENSLLEP00000016394.1"/>
    <property type="gene ID" value="ENSLLEG00000010457.1"/>
</dbReference>
<dbReference type="CDD" id="cd18975">
    <property type="entry name" value="CD_MarY1_POL_like"/>
    <property type="match status" value="1"/>
</dbReference>